<evidence type="ECO:0000256" key="12">
    <source>
        <dbReference type="SAM" id="Phobius"/>
    </source>
</evidence>
<evidence type="ECO:0000256" key="9">
    <source>
        <dbReference type="ARBA" id="ARBA00023136"/>
    </source>
</evidence>
<protein>
    <submittedName>
        <fullName evidence="14">Divalent Anion:Na+ symporter family</fullName>
    </submittedName>
</protein>
<dbReference type="RefSeq" id="XP_007511313.1">
    <property type="nucleotide sequence ID" value="XM_007511251.1"/>
</dbReference>
<evidence type="ECO:0000256" key="6">
    <source>
        <dbReference type="ARBA" id="ARBA00022847"/>
    </source>
</evidence>
<keyword evidence="2" id="KW-0813">Transport</keyword>
<dbReference type="PANTHER" id="PTHR43652:SF2">
    <property type="entry name" value="BASIC AMINO ACID ANTIPORTER YFCC-RELATED"/>
    <property type="match status" value="1"/>
</dbReference>
<feature type="compositionally biased region" description="Low complexity" evidence="11">
    <location>
        <begin position="592"/>
        <end position="614"/>
    </location>
</feature>
<dbReference type="Pfam" id="PF03600">
    <property type="entry name" value="CitMHS"/>
    <property type="match status" value="1"/>
</dbReference>
<feature type="transmembrane region" description="Helical" evidence="12">
    <location>
        <begin position="1066"/>
        <end position="1086"/>
    </location>
</feature>
<evidence type="ECO:0000256" key="2">
    <source>
        <dbReference type="ARBA" id="ARBA00022448"/>
    </source>
</evidence>
<dbReference type="GO" id="GO:0008324">
    <property type="term" value="F:monoatomic cation transmembrane transporter activity"/>
    <property type="evidence" value="ECO:0007669"/>
    <property type="project" value="InterPro"/>
</dbReference>
<proteinExistence type="inferred from homology"/>
<dbReference type="Pfam" id="PF02080">
    <property type="entry name" value="TrkA_C"/>
    <property type="match status" value="2"/>
</dbReference>
<dbReference type="GO" id="GO:0006813">
    <property type="term" value="P:potassium ion transport"/>
    <property type="evidence" value="ECO:0007669"/>
    <property type="project" value="InterPro"/>
</dbReference>
<keyword evidence="4 12" id="KW-0812">Transmembrane</keyword>
<evidence type="ECO:0000313" key="14">
    <source>
        <dbReference type="EMBL" id="CCO66873.1"/>
    </source>
</evidence>
<sequence length="1098" mass="117763">MSGNGYFQPWYTVFIVSISFVCLVKDYVQSDLLFCAALALLITGKVITVEEGIQGFANEGLLTVAALFVVAQGISSTGGLDWYMGRFLGKPKTIASAQIRLMIPIAIISAFLNNTPVVAVMIPIVQRWAENNGISKKQVLIPLSFSSILGGTCTLIGTSTNLVVAGMLETWAKENKDKVGAEKVDIGLFDLGKYGVPVAFSGIVYVLIFSRYLLPGGNLQRGRRTGSSSQANRAERDNDNEDVIVGAKVTPWSDAVGRTIEASGMRGLPGLYLVSVRRSGSLIRAVGPEFIINQGDILYFTGLIESLGSICSDHGLTAMTHEDDDHDDSSPSEVLTADENVVSISKTASSEAMREILDLQALARSQAIDGRDKAAHLYRDGRDTSDTIGGAEASVSAAEMNVALGPALVSVEKDPDASEDDHTRMVLGISAADRPGLLHDISKSLNRLKVQCLHSEASAVGGRSVSIWRIVALDPDTKREEIRAVVQAMLAPTGAQAQKERGQMVMRCKVKNGSTLVDKFVKDVDFRATYGGAIVAVQRNGRATSGKLRDVRLEANDGLVVQVRPDSPLVTLQQIARNAALKAKQEGGRGSGSNSRRSSHDNLLNSSGRNRSSNDLPTTTTAVLDVERGNEENEDAEYNEALRNELTAVANMEMNVEDLIGLDRCKVDFDIPWEDVAQLGEDAKEFLIGVQIEDTARQFIGKSAIEAGLRTLPKLFLVSIERGVYDASNVLQEELTIDVTEQLQPGDILWYAGSAVAVSSLRKIPGLTTLGSDQASKLSSSNQDRRLVQAVVAKNGPLVGKSIRDMKFRTRYNAVVLAVHREGQRVHAKMGEVVLHAGDVLLLDAGPDLVREGFALVSILEDSAPPRLSLLVPAITCAVAMIALYTFGVMSLLVAAIFASGVMIASGALSQQEARDAIKWDVIITIAAAFGLSKALQNSGVASFMAEQLVKLGTATNTGEIGLFVGVYLATFLISNVVTNNAAAALMFPIAAEAAAEANISLLKMSYLLMLGASASFMSPFGYQTNLMVYGPGGYVFKDFLNFGFPMQLVQLVVSVAAIAADDLWWLLWIVLGGILFVVSLAKVYGISNGMKIWKKNN</sequence>
<feature type="transmembrane region" description="Helical" evidence="12">
    <location>
        <begin position="101"/>
        <end position="125"/>
    </location>
</feature>
<gene>
    <name evidence="14" type="ORF">Bathy09g01710</name>
</gene>
<dbReference type="GO" id="GO:0015116">
    <property type="term" value="F:sulfate transmembrane transporter activity"/>
    <property type="evidence" value="ECO:0007669"/>
    <property type="project" value="UniProtKB-ARBA"/>
</dbReference>
<feature type="region of interest" description="Disordered" evidence="11">
    <location>
        <begin position="581"/>
        <end position="636"/>
    </location>
</feature>
<dbReference type="Gene3D" id="3.30.70.260">
    <property type="match status" value="1"/>
</dbReference>
<dbReference type="SUPFAM" id="SSF116726">
    <property type="entry name" value="TrkA C-terminal domain-like"/>
    <property type="match status" value="4"/>
</dbReference>
<dbReference type="Gene3D" id="3.30.70.1450">
    <property type="entry name" value="Regulator of K+ conductance, C-terminal domain"/>
    <property type="match status" value="3"/>
</dbReference>
<dbReference type="Proteomes" id="UP000198341">
    <property type="component" value="Chromosome 9"/>
</dbReference>
<evidence type="ECO:0000256" key="3">
    <source>
        <dbReference type="ARBA" id="ARBA00022475"/>
    </source>
</evidence>
<feature type="region of interest" description="Disordered" evidence="11">
    <location>
        <begin position="220"/>
        <end position="239"/>
    </location>
</feature>
<dbReference type="GO" id="GO:0005886">
    <property type="term" value="C:plasma membrane"/>
    <property type="evidence" value="ECO:0007669"/>
    <property type="project" value="UniProtKB-SubCell"/>
</dbReference>
<keyword evidence="3" id="KW-1003">Cell membrane</keyword>
<dbReference type="KEGG" id="bpg:Bathy09g01710"/>
<dbReference type="InterPro" id="IPR006037">
    <property type="entry name" value="RCK_C"/>
</dbReference>
<feature type="transmembrane region" description="Helical" evidence="12">
    <location>
        <begin position="61"/>
        <end position="80"/>
    </location>
</feature>
<evidence type="ECO:0000256" key="10">
    <source>
        <dbReference type="ARBA" id="ARBA00061614"/>
    </source>
</evidence>
<feature type="transmembrane region" description="Helical" evidence="12">
    <location>
        <begin position="961"/>
        <end position="988"/>
    </location>
</feature>
<dbReference type="GO" id="GO:0015293">
    <property type="term" value="F:symporter activity"/>
    <property type="evidence" value="ECO:0007669"/>
    <property type="project" value="UniProtKB-KW"/>
</dbReference>
<evidence type="ECO:0000259" key="13">
    <source>
        <dbReference type="PROSITE" id="PS51202"/>
    </source>
</evidence>
<dbReference type="PROSITE" id="PS51202">
    <property type="entry name" value="RCK_C"/>
    <property type="match status" value="4"/>
</dbReference>
<feature type="domain" description="RCK C-terminal" evidence="13">
    <location>
        <begin position="232"/>
        <end position="316"/>
    </location>
</feature>
<dbReference type="InterPro" id="IPR051679">
    <property type="entry name" value="DASS-Related_Transporters"/>
</dbReference>
<feature type="domain" description="RCK C-terminal" evidence="13">
    <location>
        <begin position="674"/>
        <end position="767"/>
    </location>
</feature>
<keyword evidence="6" id="KW-0769">Symport</keyword>
<dbReference type="AlphaFoldDB" id="K8F3L1"/>
<dbReference type="eggNOG" id="ENOG502QPZM">
    <property type="taxonomic scope" value="Eukaryota"/>
</dbReference>
<keyword evidence="5" id="KW-0677">Repeat</keyword>
<feature type="transmembrane region" description="Helical" evidence="12">
    <location>
        <begin position="6"/>
        <end position="24"/>
    </location>
</feature>
<feature type="transmembrane region" description="Helical" evidence="12">
    <location>
        <begin position="1040"/>
        <end position="1060"/>
    </location>
</feature>
<accession>K8F3L1</accession>
<evidence type="ECO:0000256" key="1">
    <source>
        <dbReference type="ARBA" id="ARBA00004651"/>
    </source>
</evidence>
<dbReference type="InterPro" id="IPR036721">
    <property type="entry name" value="RCK_C_sf"/>
</dbReference>
<dbReference type="OrthoDB" id="498124at2759"/>
<dbReference type="GeneID" id="19013678"/>
<keyword evidence="7 12" id="KW-1133">Transmembrane helix</keyword>
<feature type="transmembrane region" description="Helical" evidence="12">
    <location>
        <begin position="1000"/>
        <end position="1019"/>
    </location>
</feature>
<feature type="transmembrane region" description="Helical" evidence="12">
    <location>
        <begin position="194"/>
        <end position="214"/>
    </location>
</feature>
<comment type="similarity">
    <text evidence="10">Belongs to the divalent anion:Na+ symporter (DASS) superfamily. Na+/sulfate symporter (TC 2.A.47.4) family.</text>
</comment>
<reference evidence="14 15" key="1">
    <citation type="submission" date="2011-10" db="EMBL/GenBank/DDBJ databases">
        <authorList>
            <person name="Genoscope - CEA"/>
        </authorList>
    </citation>
    <scope>NUCLEOTIDE SEQUENCE [LARGE SCALE GENOMIC DNA]</scope>
    <source>
        <strain evidence="14 15">RCC 1105</strain>
    </source>
</reference>
<evidence type="ECO:0000256" key="11">
    <source>
        <dbReference type="SAM" id="MobiDB-lite"/>
    </source>
</evidence>
<comment type="subcellular location">
    <subcellularLocation>
        <location evidence="1">Cell membrane</location>
        <topology evidence="1">Multi-pass membrane protein</topology>
    </subcellularLocation>
</comment>
<feature type="domain" description="RCK C-terminal" evidence="13">
    <location>
        <begin position="493"/>
        <end position="578"/>
    </location>
</feature>
<organism evidence="14 15">
    <name type="scientific">Bathycoccus prasinos</name>
    <dbReference type="NCBI Taxonomy" id="41875"/>
    <lineage>
        <taxon>Eukaryota</taxon>
        <taxon>Viridiplantae</taxon>
        <taxon>Chlorophyta</taxon>
        <taxon>Mamiellophyceae</taxon>
        <taxon>Mamiellales</taxon>
        <taxon>Bathycoccaceae</taxon>
        <taxon>Bathycoccus</taxon>
    </lineage>
</organism>
<keyword evidence="15" id="KW-1185">Reference proteome</keyword>
<name>K8F3L1_9CHLO</name>
<dbReference type="PANTHER" id="PTHR43652">
    <property type="entry name" value="BASIC AMINO ACID ANTIPORTER YFCC-RELATED"/>
    <property type="match status" value="1"/>
</dbReference>
<evidence type="ECO:0000256" key="8">
    <source>
        <dbReference type="ARBA" id="ARBA00023032"/>
    </source>
</evidence>
<dbReference type="FunFam" id="3.30.70.1450:FF:000009">
    <property type="entry name" value="SLC13 family permease"/>
    <property type="match status" value="1"/>
</dbReference>
<feature type="domain" description="RCK C-terminal" evidence="13">
    <location>
        <begin position="773"/>
        <end position="859"/>
    </location>
</feature>
<keyword evidence="9 12" id="KW-0472">Membrane</keyword>
<feature type="transmembrane region" description="Helical" evidence="12">
    <location>
        <begin position="31"/>
        <end position="49"/>
    </location>
</feature>
<evidence type="ECO:0000256" key="4">
    <source>
        <dbReference type="ARBA" id="ARBA00022692"/>
    </source>
</evidence>
<dbReference type="InterPro" id="IPR004680">
    <property type="entry name" value="Cit_transptr-like_dom"/>
</dbReference>
<keyword evidence="8" id="KW-0764">Sulfate transport</keyword>
<evidence type="ECO:0000256" key="7">
    <source>
        <dbReference type="ARBA" id="ARBA00022989"/>
    </source>
</evidence>
<dbReference type="EMBL" id="FO082270">
    <property type="protein sequence ID" value="CCO66873.1"/>
    <property type="molecule type" value="Genomic_DNA"/>
</dbReference>
<evidence type="ECO:0000256" key="5">
    <source>
        <dbReference type="ARBA" id="ARBA00022737"/>
    </source>
</evidence>
<feature type="transmembrane region" description="Helical" evidence="12">
    <location>
        <begin position="892"/>
        <end position="909"/>
    </location>
</feature>
<evidence type="ECO:0000313" key="15">
    <source>
        <dbReference type="Proteomes" id="UP000198341"/>
    </source>
</evidence>